<accession>A0A5B8ULH7</accession>
<gene>
    <name evidence="1" type="ORF">FSB75_16990</name>
</gene>
<reference evidence="1 2" key="1">
    <citation type="journal article" date="2015" name="Int. J. Syst. Evol. Microbiol.">
        <title>Flavisolibacter ginsenosidimutans sp. nov., with ginsenoside-converting activity isolated from soil used for cultivating ginseng.</title>
        <authorList>
            <person name="Zhao Y."/>
            <person name="Liu Q."/>
            <person name="Kang M.S."/>
            <person name="Jin F."/>
            <person name="Yu H."/>
            <person name="Im W.T."/>
        </authorList>
    </citation>
    <scope>NUCLEOTIDE SEQUENCE [LARGE SCALE GENOMIC DNA]</scope>
    <source>
        <strain evidence="1 2">Gsoil 636</strain>
    </source>
</reference>
<organism evidence="1 2">
    <name type="scientific">Flavisolibacter ginsenosidimutans</name>
    <dbReference type="NCBI Taxonomy" id="661481"/>
    <lineage>
        <taxon>Bacteria</taxon>
        <taxon>Pseudomonadati</taxon>
        <taxon>Bacteroidota</taxon>
        <taxon>Chitinophagia</taxon>
        <taxon>Chitinophagales</taxon>
        <taxon>Chitinophagaceae</taxon>
        <taxon>Flavisolibacter</taxon>
    </lineage>
</organism>
<evidence type="ECO:0000313" key="2">
    <source>
        <dbReference type="Proteomes" id="UP000321204"/>
    </source>
</evidence>
<dbReference type="KEGG" id="fgg:FSB75_16990"/>
<evidence type="ECO:0000313" key="1">
    <source>
        <dbReference type="EMBL" id="QEC57524.1"/>
    </source>
</evidence>
<name>A0A5B8ULH7_9BACT</name>
<protein>
    <submittedName>
        <fullName evidence="1">Uncharacterized protein</fullName>
    </submittedName>
</protein>
<proteinExistence type="predicted"/>
<dbReference type="EMBL" id="CP042433">
    <property type="protein sequence ID" value="QEC57524.1"/>
    <property type="molecule type" value="Genomic_DNA"/>
</dbReference>
<keyword evidence="2" id="KW-1185">Reference proteome</keyword>
<dbReference type="AlphaFoldDB" id="A0A5B8ULH7"/>
<dbReference type="Proteomes" id="UP000321204">
    <property type="component" value="Chromosome"/>
</dbReference>
<sequence>MVTGVWHGKVAGQKAEVKLIKSGDSITGTSYYYASASNYRRYTIKGYFDERTNQAVWWDDRLIEEKSGGLFSTPGKVPLLSRADYNCPGSGVMKLDGSSNEKNEEIKDGEVHLEKTSRSPVFTDEWDWVIDNFTVGTNDPYIIDSVSLVAFHPTKQAVPKAEPPVAMNKKPSMVFVPSSKEKAKDPEPIAVVPPQKNIEQKFTARTKKIFTTIPLTGDSITLSFYDNAIVDGDSISLFLDGRMLFTHIKLDSKPYNIKLAVADLKSESELVMVAENLGAIPPNTSYMVAMVGDKRYAANLASTEESSAVVVLKKPAP</sequence>
<dbReference type="RefSeq" id="WP_146789941.1">
    <property type="nucleotide sequence ID" value="NZ_BAABIO010000003.1"/>
</dbReference>
<dbReference type="OrthoDB" id="639821at2"/>